<proteinExistence type="predicted"/>
<dbReference type="AlphaFoldDB" id="A0ABD0LTY9"/>
<organism evidence="2 3">
    <name type="scientific">Batillaria attramentaria</name>
    <dbReference type="NCBI Taxonomy" id="370345"/>
    <lineage>
        <taxon>Eukaryota</taxon>
        <taxon>Metazoa</taxon>
        <taxon>Spiralia</taxon>
        <taxon>Lophotrochozoa</taxon>
        <taxon>Mollusca</taxon>
        <taxon>Gastropoda</taxon>
        <taxon>Caenogastropoda</taxon>
        <taxon>Sorbeoconcha</taxon>
        <taxon>Cerithioidea</taxon>
        <taxon>Batillariidae</taxon>
        <taxon>Batillaria</taxon>
    </lineage>
</organism>
<feature type="region of interest" description="Disordered" evidence="1">
    <location>
        <begin position="185"/>
        <end position="208"/>
    </location>
</feature>
<dbReference type="Proteomes" id="UP001519460">
    <property type="component" value="Unassembled WGS sequence"/>
</dbReference>
<feature type="region of interest" description="Disordered" evidence="1">
    <location>
        <begin position="242"/>
        <end position="279"/>
    </location>
</feature>
<evidence type="ECO:0000256" key="1">
    <source>
        <dbReference type="SAM" id="MobiDB-lite"/>
    </source>
</evidence>
<accession>A0ABD0LTY9</accession>
<dbReference type="EMBL" id="JACVVK020000022">
    <property type="protein sequence ID" value="KAK7503074.1"/>
    <property type="molecule type" value="Genomic_DNA"/>
</dbReference>
<name>A0ABD0LTY9_9CAEN</name>
<evidence type="ECO:0000313" key="2">
    <source>
        <dbReference type="EMBL" id="KAK7503074.1"/>
    </source>
</evidence>
<reference evidence="2 3" key="1">
    <citation type="journal article" date="2023" name="Sci. Data">
        <title>Genome assembly of the Korean intertidal mud-creeper Batillaria attramentaria.</title>
        <authorList>
            <person name="Patra A.K."/>
            <person name="Ho P.T."/>
            <person name="Jun S."/>
            <person name="Lee S.J."/>
            <person name="Kim Y."/>
            <person name="Won Y.J."/>
        </authorList>
    </citation>
    <scope>NUCLEOTIDE SEQUENCE [LARGE SCALE GENOMIC DNA]</scope>
    <source>
        <strain evidence="2">Wonlab-2016</strain>
    </source>
</reference>
<keyword evidence="3" id="KW-1185">Reference proteome</keyword>
<gene>
    <name evidence="2" type="ORF">BaRGS_00005700</name>
</gene>
<evidence type="ECO:0000313" key="3">
    <source>
        <dbReference type="Proteomes" id="UP001519460"/>
    </source>
</evidence>
<protein>
    <submittedName>
        <fullName evidence="2">Uncharacterized protein</fullName>
    </submittedName>
</protein>
<sequence>MRRQLLLSPTSGLPFLLFLGRTNVGPEGSKGTTGQCLLSCCGGLERAGVAKGGAIQTSYMGDSPMTSVQTEEQYVGHDSDHLPIKPLCLLAPNTASTRLLFGRDGDNDTEMRGVEIISARGSTRRLAPSRRVTQWLSGGRERQTMGHDGTLLLVTHITQEDADIKPRAANLAGPDLLHHTARGAVTPVVPNPYSDSARPRQTSTRRGLGDKYCNPTECEISNFHCPTCTTLPLPFPYLGRRSGHALPPGQNELQGDSEGSEAVDSGARGRSSAPHHYKRKVEKARSKLRCLGHKLIFRVLISSPTRGEVLGADQPRGEDVTCSTCKVMTAV</sequence>
<comment type="caution">
    <text evidence="2">The sequence shown here is derived from an EMBL/GenBank/DDBJ whole genome shotgun (WGS) entry which is preliminary data.</text>
</comment>